<evidence type="ECO:0008006" key="4">
    <source>
        <dbReference type="Google" id="ProtNLM"/>
    </source>
</evidence>
<comment type="caution">
    <text evidence="2">The sequence shown here is derived from an EMBL/GenBank/DDBJ whole genome shotgun (WGS) entry which is preliminary data.</text>
</comment>
<evidence type="ECO:0000313" key="3">
    <source>
        <dbReference type="Proteomes" id="UP000403266"/>
    </source>
</evidence>
<dbReference type="EMBL" id="VOSK01000227">
    <property type="protein sequence ID" value="MPR29409.1"/>
    <property type="molecule type" value="Genomic_DNA"/>
</dbReference>
<dbReference type="AlphaFoldDB" id="A0A5N7MSF3"/>
<sequence length="662" mass="73133">MNVRVLPSARLQGAHANLQAFISKARDIAAFGEIDFDEPIWPVKLIKRLRVSSANIGAQNLYFTESKPGSRGPEGRKHLQQPFANFLKALVRLQEDAGGKHHPNHSALIRAGRYLHAEMEGIAYDPCLLLPDHFSKAAAASRKVDSPATAYSVGKDLVVIVGWINRHNLSRIRIDFKNPNPRPIDSERRIGAEADARRKKKLPSDEALNALARLSNLVTDDADVLQMRVIELLVCGGWRINELLTIPENCEVEEVATVNGEPLLGGDGMPVVRYGIRYYGEKGAPPLPKWIPSPLIDLAKRAIADIRRITQPSRNAILFMLNNPGMVPIPGLDGYAPDEMVSASRLEKALGLRKGSGGGAQWCIDWGAPVYRNRVLEVRIGDIATAFASKWPVVPDDSPLALHEHMLLIPANMTHAARSSIPGSVRFLTDGMIVRFLGGHKTKSVFERFGMLDSQGNPIKMNSHQFRDWLNTLALEGGMSDLELARWAGRKDVAQNAYYDHVSGKALAKRIRTLIESGNIRGPLARVHDRLPPQDRQRFREAQIATGHATDIGLCAHDWSLVPCMHHEACADGLCGEHIIVKGDAKHRDEAERLLDDTEFLLSKAQVESADGTYGAGRWVESHQRMARGLKTILAIHNDPEIPDGTLVQPERPSVPEDDSEE</sequence>
<proteinExistence type="predicted"/>
<evidence type="ECO:0000313" key="2">
    <source>
        <dbReference type="EMBL" id="MPR29409.1"/>
    </source>
</evidence>
<feature type="region of interest" description="Disordered" evidence="1">
    <location>
        <begin position="640"/>
        <end position="662"/>
    </location>
</feature>
<reference evidence="2 3" key="1">
    <citation type="journal article" date="2019" name="Syst. Appl. Microbiol.">
        <title>Microvirga tunisiensis sp. nov., a root nodule symbiotic bacterium isolated from Lupinus micranthus and L. luteus grown in Northern Tunisia.</title>
        <authorList>
            <person name="Msaddak A."/>
            <person name="Rejili M."/>
            <person name="Duran D."/>
            <person name="Mars M."/>
            <person name="Palacios J.M."/>
            <person name="Ruiz-Argueso T."/>
            <person name="Rey L."/>
            <person name="Imperial J."/>
        </authorList>
    </citation>
    <scope>NUCLEOTIDE SEQUENCE [LARGE SCALE GENOMIC DNA]</scope>
    <source>
        <strain evidence="2 3">Lmie10</strain>
    </source>
</reference>
<protein>
    <recommendedName>
        <fullName evidence="4">Integrase</fullName>
    </recommendedName>
</protein>
<gene>
    <name evidence="2" type="ORF">FS320_31035</name>
</gene>
<dbReference type="RefSeq" id="WP_152716236.1">
    <property type="nucleotide sequence ID" value="NZ_VOSJ01000243.1"/>
</dbReference>
<accession>A0A5N7MSF3</accession>
<organism evidence="2 3">
    <name type="scientific">Microvirga tunisiensis</name>
    <dbReference type="NCBI Taxonomy" id="2108360"/>
    <lineage>
        <taxon>Bacteria</taxon>
        <taxon>Pseudomonadati</taxon>
        <taxon>Pseudomonadota</taxon>
        <taxon>Alphaproteobacteria</taxon>
        <taxon>Hyphomicrobiales</taxon>
        <taxon>Methylobacteriaceae</taxon>
        <taxon>Microvirga</taxon>
    </lineage>
</organism>
<dbReference type="Proteomes" id="UP000403266">
    <property type="component" value="Unassembled WGS sequence"/>
</dbReference>
<evidence type="ECO:0000256" key="1">
    <source>
        <dbReference type="SAM" id="MobiDB-lite"/>
    </source>
</evidence>
<dbReference type="OrthoDB" id="7876241at2"/>
<keyword evidence="3" id="KW-1185">Reference proteome</keyword>
<name>A0A5N7MSF3_9HYPH</name>